<dbReference type="InterPro" id="IPR053139">
    <property type="entry name" value="Surface_bspA-like"/>
</dbReference>
<dbReference type="InterPro" id="IPR026906">
    <property type="entry name" value="LRR_5"/>
</dbReference>
<dbReference type="Proteomes" id="UP001054902">
    <property type="component" value="Unassembled WGS sequence"/>
</dbReference>
<evidence type="ECO:0008006" key="3">
    <source>
        <dbReference type="Google" id="ProtNLM"/>
    </source>
</evidence>
<dbReference type="Gene3D" id="3.80.10.10">
    <property type="entry name" value="Ribonuclease Inhibitor"/>
    <property type="match status" value="1"/>
</dbReference>
<dbReference type="EMBL" id="BLLK01000019">
    <property type="protein sequence ID" value="GFH44373.1"/>
    <property type="molecule type" value="Genomic_DNA"/>
</dbReference>
<dbReference type="AlphaFoldDB" id="A0AAD3GZB9"/>
<protein>
    <recommendedName>
        <fullName evidence="3">Leucine-rich repeat domain-containing protein</fullName>
    </recommendedName>
</protein>
<evidence type="ECO:0000313" key="2">
    <source>
        <dbReference type="Proteomes" id="UP001054902"/>
    </source>
</evidence>
<proteinExistence type="predicted"/>
<dbReference type="SUPFAM" id="SSF52058">
    <property type="entry name" value="L domain-like"/>
    <property type="match status" value="1"/>
</dbReference>
<sequence length="264" mass="30855">MRVQTEEWRRFIPGIRMYQGKMTYFYNGEILYDNENQEHLIYEWGERMDWEVIIVLPGVEVIPEHTFAGCMNVEIVIMADTVKRIEKGAFLHINYLESVRFSRSLEYIGEGAFRCCEFLTSIFIPPSCREIGHAAFDRCPSLIIFHVPQHTQLGQGMIAETALIKESSFANRYGRYIREAEVNQWLKTINQSEEFALHRACSSFNPTDNIIHAIVRQQGLQSLKKQNNIGITPMQYLKENPYAELEERKIINRYILDMMGEMVV</sequence>
<dbReference type="Pfam" id="PF13306">
    <property type="entry name" value="LRR_5"/>
    <property type="match status" value="1"/>
</dbReference>
<name>A0AAD3GZB9_9STRA</name>
<dbReference type="PANTHER" id="PTHR45661">
    <property type="entry name" value="SURFACE ANTIGEN"/>
    <property type="match status" value="1"/>
</dbReference>
<organism evidence="1 2">
    <name type="scientific">Chaetoceros tenuissimus</name>
    <dbReference type="NCBI Taxonomy" id="426638"/>
    <lineage>
        <taxon>Eukaryota</taxon>
        <taxon>Sar</taxon>
        <taxon>Stramenopiles</taxon>
        <taxon>Ochrophyta</taxon>
        <taxon>Bacillariophyta</taxon>
        <taxon>Coscinodiscophyceae</taxon>
        <taxon>Chaetocerotophycidae</taxon>
        <taxon>Chaetocerotales</taxon>
        <taxon>Chaetocerotaceae</taxon>
        <taxon>Chaetoceros</taxon>
    </lineage>
</organism>
<dbReference type="InterPro" id="IPR032675">
    <property type="entry name" value="LRR_dom_sf"/>
</dbReference>
<dbReference type="PANTHER" id="PTHR45661:SF3">
    <property type="entry name" value="IG-LIKE DOMAIN-CONTAINING PROTEIN"/>
    <property type="match status" value="1"/>
</dbReference>
<comment type="caution">
    <text evidence="1">The sequence shown here is derived from an EMBL/GenBank/DDBJ whole genome shotgun (WGS) entry which is preliminary data.</text>
</comment>
<keyword evidence="2" id="KW-1185">Reference proteome</keyword>
<accession>A0AAD3GZB9</accession>
<reference evidence="1 2" key="1">
    <citation type="journal article" date="2021" name="Sci. Rep.">
        <title>The genome of the diatom Chaetoceros tenuissimus carries an ancient integrated fragment of an extant virus.</title>
        <authorList>
            <person name="Hongo Y."/>
            <person name="Kimura K."/>
            <person name="Takaki Y."/>
            <person name="Yoshida Y."/>
            <person name="Baba S."/>
            <person name="Kobayashi G."/>
            <person name="Nagasaki K."/>
            <person name="Hano T."/>
            <person name="Tomaru Y."/>
        </authorList>
    </citation>
    <scope>NUCLEOTIDE SEQUENCE [LARGE SCALE GENOMIC DNA]</scope>
    <source>
        <strain evidence="1 2">NIES-3715</strain>
    </source>
</reference>
<gene>
    <name evidence="1" type="ORF">CTEN210_00847</name>
</gene>
<evidence type="ECO:0000313" key="1">
    <source>
        <dbReference type="EMBL" id="GFH44373.1"/>
    </source>
</evidence>